<protein>
    <recommendedName>
        <fullName evidence="7">Methyltransferase</fullName>
    </recommendedName>
</protein>
<comment type="caution">
    <text evidence="5">The sequence shown here is derived from an EMBL/GenBank/DDBJ whole genome shotgun (WGS) entry which is preliminary data.</text>
</comment>
<dbReference type="eggNOG" id="COG5459">
    <property type="taxonomic scope" value="Bacteria"/>
</dbReference>
<keyword evidence="4" id="KW-0411">Iron-sulfur</keyword>
<keyword evidence="2" id="KW-0809">Transit peptide</keyword>
<accession>I3IKX5</accession>
<dbReference type="InterPro" id="IPR015324">
    <property type="entry name" value="Ribosomal_Rsm22-like"/>
</dbReference>
<evidence type="ECO:0000256" key="4">
    <source>
        <dbReference type="ARBA" id="ARBA00023014"/>
    </source>
</evidence>
<dbReference type="GO" id="GO:0046872">
    <property type="term" value="F:metal ion binding"/>
    <property type="evidence" value="ECO:0007669"/>
    <property type="project" value="UniProtKB-KW"/>
</dbReference>
<evidence type="ECO:0000256" key="2">
    <source>
        <dbReference type="ARBA" id="ARBA00022946"/>
    </source>
</evidence>
<evidence type="ECO:0000256" key="3">
    <source>
        <dbReference type="ARBA" id="ARBA00023004"/>
    </source>
</evidence>
<dbReference type="GO" id="GO:0008168">
    <property type="term" value="F:methyltransferase activity"/>
    <property type="evidence" value="ECO:0007669"/>
    <property type="project" value="InterPro"/>
</dbReference>
<proteinExistence type="predicted"/>
<organism evidence="5 6">
    <name type="scientific">Candidatus Jettenia caeni</name>
    <dbReference type="NCBI Taxonomy" id="247490"/>
    <lineage>
        <taxon>Bacteria</taxon>
        <taxon>Pseudomonadati</taxon>
        <taxon>Planctomycetota</taxon>
        <taxon>Candidatus Brocadiia</taxon>
        <taxon>Candidatus Brocadiales</taxon>
        <taxon>Candidatus Brocadiaceae</taxon>
        <taxon>Candidatus Jettenia</taxon>
    </lineage>
</organism>
<dbReference type="Pfam" id="PF09243">
    <property type="entry name" value="Rsm22"/>
    <property type="match status" value="1"/>
</dbReference>
<dbReference type="GO" id="GO:0006412">
    <property type="term" value="P:translation"/>
    <property type="evidence" value="ECO:0007669"/>
    <property type="project" value="InterPro"/>
</dbReference>
<evidence type="ECO:0000313" key="5">
    <source>
        <dbReference type="EMBL" id="GAB62370.1"/>
    </source>
</evidence>
<reference evidence="5 6" key="1">
    <citation type="journal article" date="2012" name="FEBS Lett.">
        <title>Anammox organism KSU-1 expresses a NirK-type copper-containing nitrite reductase instead of a NirS-type with cytochrome cd1.</title>
        <authorList>
            <person name="Hira D."/>
            <person name="Toh H."/>
            <person name="Migita C.T."/>
            <person name="Okubo H."/>
            <person name="Nishiyama T."/>
            <person name="Hattori M."/>
            <person name="Furukawa K."/>
            <person name="Fujii T."/>
        </authorList>
    </citation>
    <scope>NUCLEOTIDE SEQUENCE [LARGE SCALE GENOMIC DNA]</scope>
</reference>
<dbReference type="SUPFAM" id="SSF53335">
    <property type="entry name" value="S-adenosyl-L-methionine-dependent methyltransferases"/>
    <property type="match status" value="1"/>
</dbReference>
<dbReference type="EMBL" id="BAFH01000003">
    <property type="protein sequence ID" value="GAB62370.1"/>
    <property type="molecule type" value="Genomic_DNA"/>
</dbReference>
<dbReference type="STRING" id="247490.KSU1_C0774"/>
<evidence type="ECO:0000313" key="6">
    <source>
        <dbReference type="Proteomes" id="UP000002985"/>
    </source>
</evidence>
<sequence>MSHNTTEEIKIRRYRLPDHLSWFIEQQLDKIGFSLATPKSLAQTILHQSDFYIRHPYGETPWKEHWAQAAQLAYYFPLNWIRAQAILDRGEEVGFWNNLKSYLEFGSGLGPFTCQNRYFNKGLCIEPSLEAQSVARNLAHHFGITRPLTWNVRFEKTASIDVAVFSYILTELPQLPPWIYEVKSLVFAEPSTQDDGRRLMNLRERLIKDGYYPYAPCVHSNTCPLLIESKKDWCHDRVLFDAPPWWLEMEEYLPMKNRTVTFSYLLMKKEKPDLKKENMGRLVGDCLVEKGKTRQMVCRSSRREFLSWLHKEAEKFELPRGEMVSIPEDEIRKGTEIRIRKSPKLGLS</sequence>
<evidence type="ECO:0008006" key="7">
    <source>
        <dbReference type="Google" id="ProtNLM"/>
    </source>
</evidence>
<dbReference type="Proteomes" id="UP000002985">
    <property type="component" value="Unassembled WGS sequence"/>
</dbReference>
<keyword evidence="1" id="KW-0479">Metal-binding</keyword>
<keyword evidence="6" id="KW-1185">Reference proteome</keyword>
<dbReference type="InterPro" id="IPR029063">
    <property type="entry name" value="SAM-dependent_MTases_sf"/>
</dbReference>
<name>I3IKX5_9BACT</name>
<keyword evidence="3" id="KW-0408">Iron</keyword>
<gene>
    <name evidence="5" type="ORF">KSU1_C0774</name>
</gene>
<evidence type="ECO:0000256" key="1">
    <source>
        <dbReference type="ARBA" id="ARBA00022723"/>
    </source>
</evidence>
<dbReference type="OrthoDB" id="9767833at2"/>
<dbReference type="AlphaFoldDB" id="I3IKX5"/>
<dbReference type="GO" id="GO:0051536">
    <property type="term" value="F:iron-sulfur cluster binding"/>
    <property type="evidence" value="ECO:0007669"/>
    <property type="project" value="UniProtKB-KW"/>
</dbReference>